<proteinExistence type="predicted"/>
<dbReference type="PROSITE" id="PS00409">
    <property type="entry name" value="PROKAR_NTER_METHYL"/>
    <property type="match status" value="1"/>
</dbReference>
<dbReference type="GO" id="GO:0016020">
    <property type="term" value="C:membrane"/>
    <property type="evidence" value="ECO:0007669"/>
    <property type="project" value="UniProtKB-SubCell"/>
</dbReference>
<evidence type="ECO:0008006" key="8">
    <source>
        <dbReference type="Google" id="ProtNLM"/>
    </source>
</evidence>
<dbReference type="AlphaFoldDB" id="K1YDM5"/>
<evidence type="ECO:0000256" key="1">
    <source>
        <dbReference type="ARBA" id="ARBA00004167"/>
    </source>
</evidence>
<evidence type="ECO:0000256" key="5">
    <source>
        <dbReference type="ARBA" id="ARBA00023136"/>
    </source>
</evidence>
<dbReference type="NCBIfam" id="TIGR02532">
    <property type="entry name" value="IV_pilin_GFxxxE"/>
    <property type="match status" value="1"/>
</dbReference>
<dbReference type="Gene3D" id="3.30.700.10">
    <property type="entry name" value="Glycoprotein, Type 4 Pilin"/>
    <property type="match status" value="1"/>
</dbReference>
<evidence type="ECO:0000256" key="6">
    <source>
        <dbReference type="SAM" id="Phobius"/>
    </source>
</evidence>
<sequence>MFTLKNTTRGFTLIELLVVITIIGILATGATATYTSQIQKARDTTRINDVKALQWGIEQSYQDVSEYPKGSTLQSELAKYLGKIPTDSKFGQPCNNGGTPANTPDCAYAYVVASDNNDIAFGEYEVSTAF</sequence>
<evidence type="ECO:0000256" key="2">
    <source>
        <dbReference type="ARBA" id="ARBA00022481"/>
    </source>
</evidence>
<feature type="non-terminal residue" evidence="7">
    <location>
        <position position="130"/>
    </location>
</feature>
<dbReference type="InterPro" id="IPR045584">
    <property type="entry name" value="Pilin-like"/>
</dbReference>
<keyword evidence="2" id="KW-0488">Methylation</keyword>
<dbReference type="EMBL" id="AMFJ01034079">
    <property type="protein sequence ID" value="EKD30353.1"/>
    <property type="molecule type" value="Genomic_DNA"/>
</dbReference>
<dbReference type="SUPFAM" id="SSF54523">
    <property type="entry name" value="Pili subunits"/>
    <property type="match status" value="1"/>
</dbReference>
<comment type="caution">
    <text evidence="7">The sequence shown here is derived from an EMBL/GenBank/DDBJ whole genome shotgun (WGS) entry which is preliminary data.</text>
</comment>
<protein>
    <recommendedName>
        <fullName evidence="8">Type II secretion system protein GspG C-terminal domain-containing protein</fullName>
    </recommendedName>
</protein>
<keyword evidence="4 6" id="KW-1133">Transmembrane helix</keyword>
<reference evidence="7" key="1">
    <citation type="journal article" date="2012" name="Science">
        <title>Fermentation, hydrogen, and sulfur metabolism in multiple uncultivated bacterial phyla.</title>
        <authorList>
            <person name="Wrighton K.C."/>
            <person name="Thomas B.C."/>
            <person name="Sharon I."/>
            <person name="Miller C.S."/>
            <person name="Castelle C.J."/>
            <person name="VerBerkmoes N.C."/>
            <person name="Wilkins M.J."/>
            <person name="Hettich R.L."/>
            <person name="Lipton M.S."/>
            <person name="Williams K.H."/>
            <person name="Long P.E."/>
            <person name="Banfield J.F."/>
        </authorList>
    </citation>
    <scope>NUCLEOTIDE SEQUENCE [LARGE SCALE GENOMIC DNA]</scope>
</reference>
<gene>
    <name evidence="7" type="ORF">ACD_78C00079G0001</name>
</gene>
<keyword evidence="5 6" id="KW-0472">Membrane</keyword>
<dbReference type="PANTHER" id="PTHR30093:SF44">
    <property type="entry name" value="TYPE II SECRETION SYSTEM CORE PROTEIN G"/>
    <property type="match status" value="1"/>
</dbReference>
<organism evidence="7">
    <name type="scientific">uncultured bacterium</name>
    <name type="common">gcode 4</name>
    <dbReference type="NCBI Taxonomy" id="1234023"/>
    <lineage>
        <taxon>Bacteria</taxon>
        <taxon>environmental samples</taxon>
    </lineage>
</organism>
<dbReference type="Pfam" id="PF07963">
    <property type="entry name" value="N_methyl"/>
    <property type="match status" value="1"/>
</dbReference>
<dbReference type="InterPro" id="IPR012902">
    <property type="entry name" value="N_methyl_site"/>
</dbReference>
<evidence type="ECO:0000256" key="4">
    <source>
        <dbReference type="ARBA" id="ARBA00022989"/>
    </source>
</evidence>
<evidence type="ECO:0000256" key="3">
    <source>
        <dbReference type="ARBA" id="ARBA00022692"/>
    </source>
</evidence>
<evidence type="ECO:0000313" key="7">
    <source>
        <dbReference type="EMBL" id="EKD30353.1"/>
    </source>
</evidence>
<comment type="subcellular location">
    <subcellularLocation>
        <location evidence="1">Membrane</location>
        <topology evidence="1">Single-pass membrane protein</topology>
    </subcellularLocation>
</comment>
<accession>K1YDM5</accession>
<keyword evidence="3 6" id="KW-0812">Transmembrane</keyword>
<name>K1YDM5_9BACT</name>
<feature type="transmembrane region" description="Helical" evidence="6">
    <location>
        <begin position="12"/>
        <end position="34"/>
    </location>
</feature>
<dbReference type="PANTHER" id="PTHR30093">
    <property type="entry name" value="GENERAL SECRETION PATHWAY PROTEIN G"/>
    <property type="match status" value="1"/>
</dbReference>